<dbReference type="RefSeq" id="WP_087158944.1">
    <property type="nucleotide sequence ID" value="NZ_CALHAA010000008.1"/>
</dbReference>
<name>A0A1Y4LR67_9FIRM</name>
<keyword evidence="3" id="KW-1185">Reference proteome</keyword>
<dbReference type="InterPro" id="IPR036938">
    <property type="entry name" value="PAP2/HPO_sf"/>
</dbReference>
<dbReference type="SUPFAM" id="SSF48317">
    <property type="entry name" value="Acid phosphatase/Vanadium-dependent haloperoxidase"/>
    <property type="match status" value="1"/>
</dbReference>
<evidence type="ECO:0000313" key="2">
    <source>
        <dbReference type="EMBL" id="OUP58330.1"/>
    </source>
</evidence>
<sequence>MKRIMEWVKEHKYCYSFLYLILYLLAFFLMEQISEPQYLIHSNLDDKIPFNSYFLIFYVSWYIAFVGSLIFFMFYDKKDYQDLSFIMMNGTTLIFIIYFLFPNYTDLRFDLVPRNIFDQIVNLLWVIDTPTNVCPSLHVSISTAVMVAVWNSKKLKKNHPVWRILIIVWQILICASTVFLKQHSIIDVFAGCLVTLLFSVICYKVNWRKMLGKTIFRSLL</sequence>
<reference evidence="3" key="1">
    <citation type="submission" date="2017-04" db="EMBL/GenBank/DDBJ databases">
        <title>Function of individual gut microbiota members based on whole genome sequencing of pure cultures obtained from chicken caecum.</title>
        <authorList>
            <person name="Medvecky M."/>
            <person name="Cejkova D."/>
            <person name="Polansky O."/>
            <person name="Karasova D."/>
            <person name="Kubasova T."/>
            <person name="Cizek A."/>
            <person name="Rychlik I."/>
        </authorList>
    </citation>
    <scope>NUCLEOTIDE SEQUENCE [LARGE SCALE GENOMIC DNA]</scope>
    <source>
        <strain evidence="3">An178</strain>
    </source>
</reference>
<dbReference type="Proteomes" id="UP000195447">
    <property type="component" value="Unassembled WGS sequence"/>
</dbReference>
<dbReference type="Gene3D" id="1.20.144.10">
    <property type="entry name" value="Phosphatidic acid phosphatase type 2/haloperoxidase"/>
    <property type="match status" value="1"/>
</dbReference>
<organism evidence="2 3">
    <name type="scientific">Faecalitalea cylindroides</name>
    <dbReference type="NCBI Taxonomy" id="39483"/>
    <lineage>
        <taxon>Bacteria</taxon>
        <taxon>Bacillati</taxon>
        <taxon>Bacillota</taxon>
        <taxon>Erysipelotrichia</taxon>
        <taxon>Erysipelotrichales</taxon>
        <taxon>Erysipelotrichaceae</taxon>
        <taxon>Faecalitalea</taxon>
    </lineage>
</organism>
<gene>
    <name evidence="2" type="ORF">B5F14_08045</name>
</gene>
<evidence type="ECO:0000313" key="3">
    <source>
        <dbReference type="Proteomes" id="UP000195447"/>
    </source>
</evidence>
<protein>
    <recommendedName>
        <fullName evidence="1">Phosphatidic acid phosphatase type 2/haloperoxidase domain-containing protein</fullName>
    </recommendedName>
</protein>
<dbReference type="InterPro" id="IPR000326">
    <property type="entry name" value="PAP2/HPO"/>
</dbReference>
<evidence type="ECO:0000259" key="1">
    <source>
        <dbReference type="Pfam" id="PF01569"/>
    </source>
</evidence>
<comment type="caution">
    <text evidence="2">The sequence shown here is derived from an EMBL/GenBank/DDBJ whole genome shotgun (WGS) entry which is preliminary data.</text>
</comment>
<dbReference type="Pfam" id="PF01569">
    <property type="entry name" value="PAP2"/>
    <property type="match status" value="1"/>
</dbReference>
<dbReference type="EMBL" id="NFKM01000017">
    <property type="protein sequence ID" value="OUP58330.1"/>
    <property type="molecule type" value="Genomic_DNA"/>
</dbReference>
<dbReference type="GeneID" id="79876570"/>
<feature type="domain" description="Phosphatidic acid phosphatase type 2/haloperoxidase" evidence="1">
    <location>
        <begin position="132"/>
        <end position="209"/>
    </location>
</feature>
<accession>A0A1Y4LR67</accession>
<proteinExistence type="predicted"/>
<dbReference type="AlphaFoldDB" id="A0A1Y4LR67"/>